<protein>
    <submittedName>
        <fullName evidence="8">RagB/SusD family nutrient uptake outer membrane protein</fullName>
    </submittedName>
</protein>
<dbReference type="SUPFAM" id="SSF48452">
    <property type="entry name" value="TPR-like"/>
    <property type="match status" value="1"/>
</dbReference>
<keyword evidence="9" id="KW-1185">Reference proteome</keyword>
<evidence type="ECO:0000259" key="7">
    <source>
        <dbReference type="Pfam" id="PF14322"/>
    </source>
</evidence>
<comment type="similarity">
    <text evidence="2">Belongs to the SusD family.</text>
</comment>
<keyword evidence="5" id="KW-0998">Cell outer membrane</keyword>
<dbReference type="Pfam" id="PF07980">
    <property type="entry name" value="SusD_RagB"/>
    <property type="match status" value="1"/>
</dbReference>
<dbReference type="Gene3D" id="1.25.40.390">
    <property type="match status" value="1"/>
</dbReference>
<evidence type="ECO:0000256" key="1">
    <source>
        <dbReference type="ARBA" id="ARBA00004442"/>
    </source>
</evidence>
<organism evidence="8 9">
    <name type="scientific">Salegentibacter maritimus</name>
    <dbReference type="NCBI Taxonomy" id="2794347"/>
    <lineage>
        <taxon>Bacteria</taxon>
        <taxon>Pseudomonadati</taxon>
        <taxon>Bacteroidota</taxon>
        <taxon>Flavobacteriia</taxon>
        <taxon>Flavobacteriales</taxon>
        <taxon>Flavobacteriaceae</taxon>
        <taxon>Salegentibacter</taxon>
    </lineage>
</organism>
<dbReference type="Pfam" id="PF14322">
    <property type="entry name" value="SusD-like_3"/>
    <property type="match status" value="1"/>
</dbReference>
<dbReference type="PROSITE" id="PS51257">
    <property type="entry name" value="PROKAR_LIPOPROTEIN"/>
    <property type="match status" value="1"/>
</dbReference>
<dbReference type="EMBL" id="JAEHNY010000017">
    <property type="protein sequence ID" value="MBI6121392.1"/>
    <property type="molecule type" value="Genomic_DNA"/>
</dbReference>
<name>A0ABS0TL61_9FLAO</name>
<reference evidence="8 9" key="1">
    <citation type="submission" date="2020-12" db="EMBL/GenBank/DDBJ databases">
        <title>Salegentibacter orientalis sp. nov., isolated from costal sediment.</title>
        <authorList>
            <person name="Lian F.-B."/>
        </authorList>
    </citation>
    <scope>NUCLEOTIDE SEQUENCE [LARGE SCALE GENOMIC DNA]</scope>
    <source>
        <strain evidence="8 9">F60176</strain>
    </source>
</reference>
<dbReference type="InterPro" id="IPR012944">
    <property type="entry name" value="SusD_RagB_dom"/>
</dbReference>
<evidence type="ECO:0000256" key="5">
    <source>
        <dbReference type="ARBA" id="ARBA00023237"/>
    </source>
</evidence>
<evidence type="ECO:0000256" key="3">
    <source>
        <dbReference type="ARBA" id="ARBA00022729"/>
    </source>
</evidence>
<dbReference type="CDD" id="cd08977">
    <property type="entry name" value="SusD"/>
    <property type="match status" value="1"/>
</dbReference>
<accession>A0ABS0TL61</accession>
<dbReference type="Proteomes" id="UP000635665">
    <property type="component" value="Unassembled WGS sequence"/>
</dbReference>
<gene>
    <name evidence="8" type="ORF">I6U50_15300</name>
</gene>
<keyword evidence="3" id="KW-0732">Signal</keyword>
<sequence>MKKIIIPILSIFLMASCELTDVLDQDPPNNLVPENVVKNENDAKALLSGVYSTIISFSSAHYYMYSELVPAGLSGSMSYIGFGDGNSAFVTNSVLFDNSELKSFWQIKYKVLDAANNTIALVEELPDEEFSGNTKSEIIGEAHFLRAMSSFDLLRYFGEFYDLDSEYGIIIRTEPVNFVTRNKARSSVAATYEQILSDLDYAIANAPDFSVNHRASKTAAKALKARVLLFMGNYSGAASMANEVIESQVRQLEPDFPTVFNNGLNSSEIILLTHRSPDSDTEDNNRKRFYSGKTGNSWYPEMMDGDPRQEFTYDGLKILKVNNEETFRPTYFLRLAQMYLIEAEALAFENAALEDIQEPLNAIRLRAGLAPSEATTIEAVKEEIFQEYVKELAFENGTEWFAAIRFNKIMELKPEVTNKNQFILPIPEDEIFGNSELNLSDQNPGY</sequence>
<proteinExistence type="inferred from homology"/>
<evidence type="ECO:0000259" key="6">
    <source>
        <dbReference type="Pfam" id="PF07980"/>
    </source>
</evidence>
<dbReference type="RefSeq" id="WP_198639488.1">
    <property type="nucleotide sequence ID" value="NZ_JAEHNY010000017.1"/>
</dbReference>
<keyword evidence="4" id="KW-0472">Membrane</keyword>
<evidence type="ECO:0000313" key="9">
    <source>
        <dbReference type="Proteomes" id="UP000635665"/>
    </source>
</evidence>
<dbReference type="InterPro" id="IPR033985">
    <property type="entry name" value="SusD-like_N"/>
</dbReference>
<feature type="domain" description="RagB/SusD" evidence="6">
    <location>
        <begin position="292"/>
        <end position="408"/>
    </location>
</feature>
<feature type="domain" description="SusD-like N-terminal" evidence="7">
    <location>
        <begin position="42"/>
        <end position="229"/>
    </location>
</feature>
<evidence type="ECO:0000256" key="2">
    <source>
        <dbReference type="ARBA" id="ARBA00006275"/>
    </source>
</evidence>
<evidence type="ECO:0000313" key="8">
    <source>
        <dbReference type="EMBL" id="MBI6121392.1"/>
    </source>
</evidence>
<dbReference type="InterPro" id="IPR011990">
    <property type="entry name" value="TPR-like_helical_dom_sf"/>
</dbReference>
<comment type="caution">
    <text evidence="8">The sequence shown here is derived from an EMBL/GenBank/DDBJ whole genome shotgun (WGS) entry which is preliminary data.</text>
</comment>
<comment type="subcellular location">
    <subcellularLocation>
        <location evidence="1">Cell outer membrane</location>
    </subcellularLocation>
</comment>
<evidence type="ECO:0000256" key="4">
    <source>
        <dbReference type="ARBA" id="ARBA00023136"/>
    </source>
</evidence>